<keyword evidence="3" id="KW-1185">Reference proteome</keyword>
<sequence>MKPLHGTSLLLGIGLALATGALAGKTDQLLEKAEAIAANLDRLENNGPAITAAFKLIGQYDTEVGPLFINGATRNGMPRSPKDGMELHYALIAIQQGLIDKTYTSENLEKHKSLLDGAAFETSAYFPGAVKSPANPSAVETAKVNASQTTAWGQPVSGQDSPARRPTGCYLAPGDIAVVRVPSALVDTGYSIRVGAHSWDLSKKPSIKRLDRVSIVYPIKKRDTLIANPLGGGIYLEVPYEADAGVVTLAMKNVVRAPFFSARSFDLTTLDAWNKTERTHPAPWADFETDKFMMQIPTAWLDQVEDPVALMADFDQAMDAVSELFGHPLVRSKTVLYTQPDVNMRGGANFPGYPQSNYPYNANKPGECRHTWMVKGPQHADWTVFHEVGHSQFCSKFRGEVEALVNLPTAAILNMKFGWSLDKAYGHAVMDMDQLTMEDIAAMWMVTENFRQGKEMDHSNKPGDEMKYQHRGFGKYIEIANLFGWEALSRFWHTDNANWKEGDKVPNNADPTDDRILRLSKAAGADLTPLIHFWGIQPEHPTALAAAMKKEGLKPSRKILERLQHYKTAIPMDNDAFRQHTHLVYPKGLNRRNNNPLFGPGWYEVQLPKYNEEHGKAAQAALQDIIDLYFPGMG</sequence>
<dbReference type="RefSeq" id="WP_222847261.1">
    <property type="nucleotide sequence ID" value="NZ_CAAHFG010000002.1"/>
</dbReference>
<dbReference type="SMART" id="SM01276">
    <property type="entry name" value="M60-like"/>
    <property type="match status" value="1"/>
</dbReference>
<feature type="domain" description="Peptidase M60" evidence="1">
    <location>
        <begin position="162"/>
        <end position="458"/>
    </location>
</feature>
<dbReference type="PANTHER" id="PTHR15730">
    <property type="entry name" value="EXPERIMENTAL AUTOIMMUNE PROSTATITIS ANTIGEN 2-RELATED"/>
    <property type="match status" value="1"/>
</dbReference>
<dbReference type="Pfam" id="PF13402">
    <property type="entry name" value="Peptidase_M60"/>
    <property type="match status" value="1"/>
</dbReference>
<dbReference type="Proteomes" id="UP000366872">
    <property type="component" value="Unassembled WGS sequence"/>
</dbReference>
<dbReference type="Pfam" id="PF17291">
    <property type="entry name" value="M60-like_N"/>
    <property type="match status" value="1"/>
</dbReference>
<dbReference type="PROSITE" id="PS51723">
    <property type="entry name" value="PEPTIDASE_M60"/>
    <property type="match status" value="1"/>
</dbReference>
<dbReference type="PANTHER" id="PTHR15730:SF5">
    <property type="entry name" value="SI:CH211-210B2.2-RELATED"/>
    <property type="match status" value="1"/>
</dbReference>
<organism evidence="2 3">
    <name type="scientific">Pontiella desulfatans</name>
    <dbReference type="NCBI Taxonomy" id="2750659"/>
    <lineage>
        <taxon>Bacteria</taxon>
        <taxon>Pseudomonadati</taxon>
        <taxon>Kiritimatiellota</taxon>
        <taxon>Kiritimatiellia</taxon>
        <taxon>Kiritimatiellales</taxon>
        <taxon>Pontiellaceae</taxon>
        <taxon>Pontiella</taxon>
    </lineage>
</organism>
<protein>
    <recommendedName>
        <fullName evidence="1">Peptidase M60 domain-containing protein</fullName>
    </recommendedName>
</protein>
<dbReference type="EMBL" id="CAAHFG010000002">
    <property type="protein sequence ID" value="VGO15621.1"/>
    <property type="molecule type" value="Genomic_DNA"/>
</dbReference>
<name>A0A6C2U7X6_PONDE</name>
<accession>A0A6C2U7X6</accession>
<dbReference type="Gene3D" id="3.40.390.80">
    <property type="entry name" value="Peptidase M60, enhancin-like domain 2"/>
    <property type="match status" value="1"/>
</dbReference>
<evidence type="ECO:0000313" key="2">
    <source>
        <dbReference type="EMBL" id="VGO15621.1"/>
    </source>
</evidence>
<reference evidence="2 3" key="1">
    <citation type="submission" date="2019-04" db="EMBL/GenBank/DDBJ databases">
        <authorList>
            <person name="Van Vliet M D."/>
        </authorList>
    </citation>
    <scope>NUCLEOTIDE SEQUENCE [LARGE SCALE GENOMIC DNA]</scope>
    <source>
        <strain evidence="2 3">F1</strain>
    </source>
</reference>
<evidence type="ECO:0000259" key="1">
    <source>
        <dbReference type="PROSITE" id="PS51723"/>
    </source>
</evidence>
<dbReference type="InterPro" id="IPR051244">
    <property type="entry name" value="TCAF"/>
</dbReference>
<dbReference type="AlphaFoldDB" id="A0A6C2U7X6"/>
<dbReference type="InterPro" id="IPR035423">
    <property type="entry name" value="M60-like_N"/>
</dbReference>
<gene>
    <name evidence="2" type="ORF">PDESU_04206</name>
</gene>
<dbReference type="InterPro" id="IPR031161">
    <property type="entry name" value="Peptidase_M60_dom"/>
</dbReference>
<proteinExistence type="predicted"/>
<evidence type="ECO:0000313" key="3">
    <source>
        <dbReference type="Proteomes" id="UP000366872"/>
    </source>
</evidence>